<feature type="transmembrane region" description="Helical" evidence="2">
    <location>
        <begin position="12"/>
        <end position="31"/>
    </location>
</feature>
<feature type="region of interest" description="Disordered" evidence="1">
    <location>
        <begin position="76"/>
        <end position="147"/>
    </location>
</feature>
<accession>A0A7I7UL49</accession>
<protein>
    <submittedName>
        <fullName evidence="3">Uncharacterized protein</fullName>
    </submittedName>
</protein>
<evidence type="ECO:0000256" key="2">
    <source>
        <dbReference type="SAM" id="Phobius"/>
    </source>
</evidence>
<keyword evidence="2" id="KW-0472">Membrane</keyword>
<evidence type="ECO:0000256" key="1">
    <source>
        <dbReference type="SAM" id="MobiDB-lite"/>
    </source>
</evidence>
<proteinExistence type="predicted"/>
<keyword evidence="2" id="KW-0812">Transmembrane</keyword>
<organism evidence="3 4">
    <name type="scientific">Mycolicibacterium pulveris</name>
    <name type="common">Mycobacterium pulveris</name>
    <dbReference type="NCBI Taxonomy" id="36813"/>
    <lineage>
        <taxon>Bacteria</taxon>
        <taxon>Bacillati</taxon>
        <taxon>Actinomycetota</taxon>
        <taxon>Actinomycetes</taxon>
        <taxon>Mycobacteriales</taxon>
        <taxon>Mycobacteriaceae</taxon>
        <taxon>Mycolicibacterium</taxon>
    </lineage>
</organism>
<dbReference type="RefSeq" id="WP_163902076.1">
    <property type="nucleotide sequence ID" value="NZ_AP022599.1"/>
</dbReference>
<dbReference type="EMBL" id="AP022599">
    <property type="protein sequence ID" value="BBY82184.1"/>
    <property type="molecule type" value="Genomic_DNA"/>
</dbReference>
<evidence type="ECO:0000313" key="4">
    <source>
        <dbReference type="Proteomes" id="UP000467252"/>
    </source>
</evidence>
<keyword evidence="4" id="KW-1185">Reference proteome</keyword>
<feature type="compositionally biased region" description="Low complexity" evidence="1">
    <location>
        <begin position="94"/>
        <end position="109"/>
    </location>
</feature>
<evidence type="ECO:0000313" key="3">
    <source>
        <dbReference type="EMBL" id="BBY82184.1"/>
    </source>
</evidence>
<dbReference type="Proteomes" id="UP000467252">
    <property type="component" value="Chromosome"/>
</dbReference>
<keyword evidence="2" id="KW-1133">Transmembrane helix</keyword>
<gene>
    <name evidence="3" type="ORF">MPUL_33420</name>
</gene>
<dbReference type="AlphaFoldDB" id="A0A7I7UL49"/>
<reference evidence="3 4" key="1">
    <citation type="journal article" date="2019" name="Emerg. Microbes Infect.">
        <title>Comprehensive subspecies identification of 175 nontuberculous mycobacteria species based on 7547 genomic profiles.</title>
        <authorList>
            <person name="Matsumoto Y."/>
            <person name="Kinjo T."/>
            <person name="Motooka D."/>
            <person name="Nabeya D."/>
            <person name="Jung N."/>
            <person name="Uechi K."/>
            <person name="Horii T."/>
            <person name="Iida T."/>
            <person name="Fujita J."/>
            <person name="Nakamura S."/>
        </authorList>
    </citation>
    <scope>NUCLEOTIDE SEQUENCE [LARGE SCALE GENOMIC DNA]</scope>
    <source>
        <strain evidence="3 4">JCM 6370</strain>
    </source>
</reference>
<name>A0A7I7UL49_MYCPV</name>
<sequence>MNHHHVRNRRIYQWAYAVGAVAIASAVGVFVQPATAVAEWDIGTYDSCLKKADARNKSGQTDSLEWYEETVQCCQSSGGEHTGGKCTAPPATAQQWPQGPLGQLPGTGPAAQVPNAPQSPLGQVPGAGQATQTPTTPPPRMGTLNLP</sequence>